<dbReference type="InterPro" id="IPR023811">
    <property type="entry name" value="CHP04076"/>
</dbReference>
<organism evidence="1 2">
    <name type="scientific">Alloscardovia macacae</name>
    <dbReference type="NCBI Taxonomy" id="1160091"/>
    <lineage>
        <taxon>Bacteria</taxon>
        <taxon>Bacillati</taxon>
        <taxon>Actinomycetota</taxon>
        <taxon>Actinomycetes</taxon>
        <taxon>Bifidobacteriales</taxon>
        <taxon>Bifidobacteriaceae</taxon>
        <taxon>Alloscardovia</taxon>
    </lineage>
</organism>
<dbReference type="AlphaFoldDB" id="A0A1Y2SWG2"/>
<gene>
    <name evidence="1" type="ORF">B9T39_00510</name>
</gene>
<reference evidence="1 2" key="1">
    <citation type="submission" date="2017-04" db="EMBL/GenBank/DDBJ databases">
        <title>Draft genome sequences of Alloscardovia macacae UMA81211 and UMA81212 isolated from the feces of a rhesus macaque (Macaca mulatta).</title>
        <authorList>
            <person name="Albert K."/>
            <person name="Sela D.A."/>
        </authorList>
    </citation>
    <scope>NUCLEOTIDE SEQUENCE [LARGE SCALE GENOMIC DNA]</scope>
    <source>
        <strain evidence="1 2">UMA81212</strain>
    </source>
</reference>
<proteinExistence type="predicted"/>
<dbReference type="Proteomes" id="UP000243540">
    <property type="component" value="Unassembled WGS sequence"/>
</dbReference>
<dbReference type="STRING" id="1160091.B9T39_00510"/>
<protein>
    <submittedName>
        <fullName evidence="1">TIGR04076 family protein</fullName>
    </submittedName>
</protein>
<accession>A0A1Y2SWG2</accession>
<dbReference type="NCBIfam" id="TIGR04076">
    <property type="entry name" value="TIGR04076 family protein"/>
    <property type="match status" value="1"/>
</dbReference>
<evidence type="ECO:0000313" key="2">
    <source>
        <dbReference type="Proteomes" id="UP000243540"/>
    </source>
</evidence>
<dbReference type="EMBL" id="NEKC01000001">
    <property type="protein sequence ID" value="OTA30221.1"/>
    <property type="molecule type" value="Genomic_DNA"/>
</dbReference>
<dbReference type="OrthoDB" id="1178194at2"/>
<evidence type="ECO:0000313" key="1">
    <source>
        <dbReference type="EMBL" id="OTA30221.1"/>
    </source>
</evidence>
<sequence length="120" mass="13411">MNHTFHTFELSTLKVEVIDTGRPFVCSHHVGDYFLVEGENLIFEQTHSFSLYALAALLPLLPAKQRPLQKADWMLSDSIIACPDPHCGAAFQITRVASRTFTHEETTVVPVAGVDEEELD</sequence>
<dbReference type="RefSeq" id="WP_086105861.1">
    <property type="nucleotide sequence ID" value="NZ_NEKB01000001.1"/>
</dbReference>
<comment type="caution">
    <text evidence="1">The sequence shown here is derived from an EMBL/GenBank/DDBJ whole genome shotgun (WGS) entry which is preliminary data.</text>
</comment>
<name>A0A1Y2SWG2_9BIFI</name>